<evidence type="ECO:0000313" key="2">
    <source>
        <dbReference type="EMBL" id="CAA6818287.1"/>
    </source>
</evidence>
<evidence type="ECO:0000259" key="1">
    <source>
        <dbReference type="Pfam" id="PF05685"/>
    </source>
</evidence>
<dbReference type="SUPFAM" id="SSF52980">
    <property type="entry name" value="Restriction endonuclease-like"/>
    <property type="match status" value="1"/>
</dbReference>
<dbReference type="AlphaFoldDB" id="A0A6S6TJD9"/>
<gene>
    <name evidence="2" type="ORF">HELGO_WM94734</name>
</gene>
<dbReference type="InterPro" id="IPR008538">
    <property type="entry name" value="Uma2"/>
</dbReference>
<dbReference type="Gene3D" id="3.90.1570.10">
    <property type="entry name" value="tt1808, chain A"/>
    <property type="match status" value="1"/>
</dbReference>
<protein>
    <recommendedName>
        <fullName evidence="1">Putative restriction endonuclease domain-containing protein</fullName>
    </recommendedName>
</protein>
<name>A0A6S6TJD9_9GAMM</name>
<feature type="domain" description="Putative restriction endonuclease" evidence="1">
    <location>
        <begin position="20"/>
        <end position="179"/>
    </location>
</feature>
<dbReference type="PANTHER" id="PTHR34107">
    <property type="entry name" value="SLL0198 PROTEIN-RELATED"/>
    <property type="match status" value="1"/>
</dbReference>
<dbReference type="PANTHER" id="PTHR34107:SF4">
    <property type="entry name" value="SLL1222 PROTEIN"/>
    <property type="match status" value="1"/>
</dbReference>
<accession>A0A6S6TJD9</accession>
<sequence>MAEPAQKIAVYPDLWDLPENITGEILYGQIHTQPRPAPKHALASSSLGDELVGPFQKGRHGGPGGWWILDEPELHLEADLMVPDLSGWRKSRMPELPETAWFELAPDWVCEVLSPSTAQKDRSLKMPLYAQHGVGYVWLIDPVVRTLEAYELVDGRWVLLGTFREDQCVAIAPFEAVELPIGELWG</sequence>
<organism evidence="2">
    <name type="scientific">uncultured Thiotrichaceae bacterium</name>
    <dbReference type="NCBI Taxonomy" id="298394"/>
    <lineage>
        <taxon>Bacteria</taxon>
        <taxon>Pseudomonadati</taxon>
        <taxon>Pseudomonadota</taxon>
        <taxon>Gammaproteobacteria</taxon>
        <taxon>Thiotrichales</taxon>
        <taxon>Thiotrichaceae</taxon>
        <taxon>environmental samples</taxon>
    </lineage>
</organism>
<dbReference type="InterPro" id="IPR012296">
    <property type="entry name" value="Nuclease_put_TT1808"/>
</dbReference>
<proteinExistence type="predicted"/>
<dbReference type="Pfam" id="PF05685">
    <property type="entry name" value="Uma2"/>
    <property type="match status" value="1"/>
</dbReference>
<dbReference type="CDD" id="cd06260">
    <property type="entry name" value="DUF820-like"/>
    <property type="match status" value="1"/>
</dbReference>
<reference evidence="2" key="1">
    <citation type="submission" date="2020-01" db="EMBL/GenBank/DDBJ databases">
        <authorList>
            <person name="Meier V. D."/>
            <person name="Meier V D."/>
        </authorList>
    </citation>
    <scope>NUCLEOTIDE SEQUENCE</scope>
    <source>
        <strain evidence="2">HLG_WM_MAG_09</strain>
    </source>
</reference>
<dbReference type="EMBL" id="CACVAT010000302">
    <property type="protein sequence ID" value="CAA6818287.1"/>
    <property type="molecule type" value="Genomic_DNA"/>
</dbReference>
<dbReference type="InterPro" id="IPR011335">
    <property type="entry name" value="Restrct_endonuc-II-like"/>
</dbReference>